<dbReference type="InterPro" id="IPR052201">
    <property type="entry name" value="LRR-containing_regulator"/>
</dbReference>
<feature type="domain" description="SAM" evidence="4">
    <location>
        <begin position="456"/>
        <end position="505"/>
    </location>
</feature>
<dbReference type="PROSITE" id="PS50105">
    <property type="entry name" value="SAM_DOMAIN"/>
    <property type="match status" value="1"/>
</dbReference>
<feature type="repeat" description="ANK" evidence="2">
    <location>
        <begin position="358"/>
        <end position="390"/>
    </location>
</feature>
<dbReference type="SUPFAM" id="SSF48403">
    <property type="entry name" value="Ankyrin repeat"/>
    <property type="match status" value="1"/>
</dbReference>
<accession>A0A6B2KXZ3</accession>
<keyword evidence="2" id="KW-0040">ANK repeat</keyword>
<dbReference type="InterPro" id="IPR036770">
    <property type="entry name" value="Ankyrin_rpt-contain_sf"/>
</dbReference>
<dbReference type="SUPFAM" id="SSF56399">
    <property type="entry name" value="ADP-ribosylation"/>
    <property type="match status" value="1"/>
</dbReference>
<feature type="region of interest" description="Disordered" evidence="3">
    <location>
        <begin position="517"/>
        <end position="550"/>
    </location>
</feature>
<dbReference type="AlphaFoldDB" id="A0A6B2KXZ3"/>
<evidence type="ECO:0000256" key="3">
    <source>
        <dbReference type="SAM" id="MobiDB-lite"/>
    </source>
</evidence>
<dbReference type="PROSITE" id="PS50088">
    <property type="entry name" value="ANK_REPEAT"/>
    <property type="match status" value="1"/>
</dbReference>
<dbReference type="InterPro" id="IPR013761">
    <property type="entry name" value="SAM/pointed_sf"/>
</dbReference>
<keyword evidence="1" id="KW-0677">Repeat</keyword>
<evidence type="ECO:0000256" key="1">
    <source>
        <dbReference type="ARBA" id="ARBA00022737"/>
    </source>
</evidence>
<dbReference type="PROSITE" id="PS50297">
    <property type="entry name" value="ANK_REP_REGION"/>
    <property type="match status" value="1"/>
</dbReference>
<dbReference type="EMBL" id="GIBP01000655">
    <property type="protein sequence ID" value="NDV29624.1"/>
    <property type="molecule type" value="Transcribed_RNA"/>
</dbReference>
<dbReference type="SUPFAM" id="SSF47769">
    <property type="entry name" value="SAM/Pointed domain"/>
    <property type="match status" value="1"/>
</dbReference>
<dbReference type="SUPFAM" id="SSF52047">
    <property type="entry name" value="RNI-like"/>
    <property type="match status" value="1"/>
</dbReference>
<dbReference type="InterPro" id="IPR002110">
    <property type="entry name" value="Ankyrin_rpt"/>
</dbReference>
<dbReference type="Pfam" id="PF13516">
    <property type="entry name" value="LRR_6"/>
    <property type="match status" value="6"/>
</dbReference>
<dbReference type="PANTHER" id="PTHR24111:SF0">
    <property type="entry name" value="LEUCINE-RICH REPEAT-CONTAINING PROTEIN"/>
    <property type="match status" value="1"/>
</dbReference>
<reference evidence="5" key="1">
    <citation type="journal article" date="2020" name="J. Eukaryot. Microbiol.">
        <title>De novo Sequencing, Assembly and Annotation of the Transcriptome for the Free-Living Testate Amoeba Arcella intermedia.</title>
        <authorList>
            <person name="Ribeiro G.M."/>
            <person name="Porfirio-Sousa A.L."/>
            <person name="Maurer-Alcala X.X."/>
            <person name="Katz L.A."/>
            <person name="Lahr D.J.G."/>
        </authorList>
    </citation>
    <scope>NUCLEOTIDE SEQUENCE</scope>
</reference>
<evidence type="ECO:0000256" key="2">
    <source>
        <dbReference type="PROSITE-ProRule" id="PRU00023"/>
    </source>
</evidence>
<dbReference type="PROSITE" id="PS51996">
    <property type="entry name" value="TR_MART"/>
    <property type="match status" value="1"/>
</dbReference>
<sequence>MQALSIALQKNTSLTSLRFLVNNLGDEGGKLLGSALKLNQSITTLQIPNNNISDAGAVGIALGLESNSVLSTLEIGSNRIGDTGNTALAKMLKCNHTLSKLDLTGVSCSAAGIIAESLQCNLGLVSLSLLGEIDTKAAKAFGDMLLCNTTLTKLSLWGNNLLNNEGISELSRGLEHNMCLHTLNIRAAQIGVAGASSVVQMLKINTTLLKLEIVSCNIDDTVAKVFASGLSKNCHLVALNLLSNKIGDDGAIAFSQMLLVNHILNELVLYSNEVNAAGADAIVKALEKNHSMIYLSISNGKYKTETWEKQMEIFLKRNREEVKQLVQNVSNNNVEQVIRLCKKGISPNVYTFCFDAELKQPALHRAVGTGNVEMVKVLLENAANPSLIDENGKRALQLAIEKGKKEIVLLLQKSNNQSTRDVKIIPPQNIILKESLRKTDLAEHKIQQEVKSILEWTKNEVYEYFMKIDDLSAFAQSMLEEDINGKALLLLEESDLKSLGLKLGGIKIFMAERQKLQSPNTYQSSPSVINQPSGNKAREDRHQDQPTARVQPGKRFLEYVPNANHDKNSIIDCLYSRSTSKNHDKSIIDDFIAKIADYQEEGHDEGTALSLALCWLYTCDCWLYKEVNNLLRNDSPSLRLLSPYMKGLMSSYHYLSHQPQLFYHGVVYRRTKLQPKDLEFYKLNTLFVWSAFTSTTSVFDPSASFGDILFVITIPEKFKQYSLNIQSVSDFKSEEEILLLPNIGYKVHQVQKGPLEKYPNTSYIIEILVSYVCIV</sequence>
<dbReference type="SMART" id="SM00368">
    <property type="entry name" value="LRR_RI"/>
    <property type="match status" value="9"/>
</dbReference>
<evidence type="ECO:0000259" key="4">
    <source>
        <dbReference type="PROSITE" id="PS50105"/>
    </source>
</evidence>
<feature type="compositionally biased region" description="Polar residues" evidence="3">
    <location>
        <begin position="517"/>
        <end position="534"/>
    </location>
</feature>
<dbReference type="Pfam" id="PF12796">
    <property type="entry name" value="Ank_2"/>
    <property type="match status" value="1"/>
</dbReference>
<dbReference type="PANTHER" id="PTHR24111">
    <property type="entry name" value="LEUCINE-RICH REPEAT-CONTAINING PROTEIN 34"/>
    <property type="match status" value="1"/>
</dbReference>
<dbReference type="SMART" id="SM00454">
    <property type="entry name" value="SAM"/>
    <property type="match status" value="1"/>
</dbReference>
<dbReference type="InterPro" id="IPR032675">
    <property type="entry name" value="LRR_dom_sf"/>
</dbReference>
<name>A0A6B2KXZ3_9EUKA</name>
<dbReference type="SMART" id="SM00248">
    <property type="entry name" value="ANK"/>
    <property type="match status" value="2"/>
</dbReference>
<dbReference type="InterPro" id="IPR001611">
    <property type="entry name" value="Leu-rich_rpt"/>
</dbReference>
<dbReference type="Gene3D" id="1.25.40.20">
    <property type="entry name" value="Ankyrin repeat-containing domain"/>
    <property type="match status" value="1"/>
</dbReference>
<dbReference type="InterPro" id="IPR001660">
    <property type="entry name" value="SAM"/>
</dbReference>
<evidence type="ECO:0000313" key="5">
    <source>
        <dbReference type="EMBL" id="NDV29624.1"/>
    </source>
</evidence>
<dbReference type="Gene3D" id="3.90.176.10">
    <property type="entry name" value="Toxin ADP-ribosyltransferase, Chain A, domain 1"/>
    <property type="match status" value="1"/>
</dbReference>
<organism evidence="5">
    <name type="scientific">Arcella intermedia</name>
    <dbReference type="NCBI Taxonomy" id="1963864"/>
    <lineage>
        <taxon>Eukaryota</taxon>
        <taxon>Amoebozoa</taxon>
        <taxon>Tubulinea</taxon>
        <taxon>Elardia</taxon>
        <taxon>Arcellinida</taxon>
        <taxon>Sphaerothecina</taxon>
        <taxon>Arcellidae</taxon>
        <taxon>Arcella</taxon>
    </lineage>
</organism>
<dbReference type="Gene3D" id="3.80.10.10">
    <property type="entry name" value="Ribonuclease Inhibitor"/>
    <property type="match status" value="3"/>
</dbReference>
<proteinExistence type="predicted"/>
<protein>
    <recommendedName>
        <fullName evidence="4">SAM domain-containing protein</fullName>
    </recommendedName>
</protein>
<dbReference type="Gene3D" id="1.10.150.50">
    <property type="entry name" value="Transcription Factor, Ets-1"/>
    <property type="match status" value="1"/>
</dbReference>